<dbReference type="AlphaFoldDB" id="A0A0X8X655"/>
<evidence type="ECO:0000313" key="2">
    <source>
        <dbReference type="Proteomes" id="UP000218263"/>
    </source>
</evidence>
<dbReference type="Pfam" id="PF11964">
    <property type="entry name" value="SpoIIAA-like"/>
    <property type="match status" value="1"/>
</dbReference>
<organism evidence="1 2">
    <name type="scientific">Mucilaginibacter gotjawali</name>
    <dbReference type="NCBI Taxonomy" id="1550579"/>
    <lineage>
        <taxon>Bacteria</taxon>
        <taxon>Pseudomonadati</taxon>
        <taxon>Bacteroidota</taxon>
        <taxon>Sphingobacteriia</taxon>
        <taxon>Sphingobacteriales</taxon>
        <taxon>Sphingobacteriaceae</taxon>
        <taxon>Mucilaginibacter</taxon>
    </lineage>
</organism>
<proteinExistence type="predicted"/>
<sequence length="121" mass="13985">MLQLINNLPPHVAGLHAFANVAETEYKDSLIPLIENVLKKSKRINFVLVLETDIVNFASGIWCGNLKIGLKYFFKWNKIAIVTDQQKVLGYSDLFKYMVPGKFRNFRIDQIDQAIRWVSIK</sequence>
<dbReference type="EMBL" id="AP017313">
    <property type="protein sequence ID" value="BAU54264.1"/>
    <property type="molecule type" value="Genomic_DNA"/>
</dbReference>
<name>A0A0X8X655_9SPHI</name>
<accession>A0A0X8X655</accession>
<dbReference type="Proteomes" id="UP000218263">
    <property type="component" value="Chromosome"/>
</dbReference>
<protein>
    <submittedName>
        <fullName evidence="1">Uncharacterized protein</fullName>
    </submittedName>
</protein>
<gene>
    <name evidence="1" type="ORF">MgSA37_02438</name>
</gene>
<evidence type="ECO:0000313" key="1">
    <source>
        <dbReference type="EMBL" id="BAU54264.1"/>
    </source>
</evidence>
<keyword evidence="2" id="KW-1185">Reference proteome</keyword>
<dbReference type="KEGG" id="mgot:MgSA37_02438"/>
<reference evidence="1 2" key="1">
    <citation type="submission" date="2015-12" db="EMBL/GenBank/DDBJ databases">
        <title>Genome sequence of Mucilaginibacter gotjawali.</title>
        <authorList>
            <person name="Lee J.S."/>
            <person name="Lee K.C."/>
            <person name="Kim K.K."/>
            <person name="Lee B.W."/>
        </authorList>
    </citation>
    <scope>NUCLEOTIDE SEQUENCE [LARGE SCALE GENOMIC DNA]</scope>
    <source>
        <strain evidence="1 2">SA3-7</strain>
    </source>
</reference>
<dbReference type="Gene3D" id="3.40.50.10600">
    <property type="entry name" value="SpoIIaa-like domains"/>
    <property type="match status" value="1"/>
</dbReference>
<dbReference type="InterPro" id="IPR038396">
    <property type="entry name" value="SpoIIAA-like_sf"/>
</dbReference>
<dbReference type="InterPro" id="IPR036513">
    <property type="entry name" value="STAS_dom_sf"/>
</dbReference>
<dbReference type="SUPFAM" id="SSF52091">
    <property type="entry name" value="SpoIIaa-like"/>
    <property type="match status" value="1"/>
</dbReference>
<dbReference type="RefSeq" id="WP_096352148.1">
    <property type="nucleotide sequence ID" value="NZ_AP017313.1"/>
</dbReference>
<dbReference type="OrthoDB" id="555504at2"/>
<dbReference type="InterPro" id="IPR021866">
    <property type="entry name" value="SpoIIAA-like"/>
</dbReference>